<reference evidence="2 3" key="1">
    <citation type="journal article" date="2019" name="Mol. Biol. Evol.">
        <title>Blast fungal genomes show frequent chromosomal changes, gene gains and losses, and effector gene turnover.</title>
        <authorList>
            <person name="Gomez Luciano L.B."/>
            <person name="Jason Tsai I."/>
            <person name="Chuma I."/>
            <person name="Tosa Y."/>
            <person name="Chen Y.H."/>
            <person name="Li J.Y."/>
            <person name="Li M.Y."/>
            <person name="Jade Lu M.Y."/>
            <person name="Nakayashiki H."/>
            <person name="Li W.H."/>
        </authorList>
    </citation>
    <scope>NUCLEOTIDE SEQUENCE [LARGE SCALE GENOMIC DNA]</scope>
    <source>
        <strain evidence="2">MZ5-1-6</strain>
    </source>
</reference>
<name>A0A4P7NCD2_PYROR</name>
<keyword evidence="1" id="KW-0732">Signal</keyword>
<accession>A0A4P7NCD2</accession>
<dbReference type="AlphaFoldDB" id="A0A4P7NCD2"/>
<sequence length="97" mass="11050">MQFQNIILSISLLAFQASSVAANGRGWCKVKVLYRHNRKEAQATYAEIDKETHWNLDGFPIVIKPDGDCTIELVSGRVDHETYYFKGEAHKVTTYSK</sequence>
<gene>
    <name evidence="2" type="ORF">PoMZ_03102</name>
</gene>
<evidence type="ECO:0000313" key="3">
    <source>
        <dbReference type="Proteomes" id="UP000294847"/>
    </source>
</evidence>
<proteinExistence type="predicted"/>
<dbReference type="Proteomes" id="UP000294847">
    <property type="component" value="Chromosome 3"/>
</dbReference>
<organism evidence="2 3">
    <name type="scientific">Pyricularia oryzae</name>
    <name type="common">Rice blast fungus</name>
    <name type="synonym">Magnaporthe oryzae</name>
    <dbReference type="NCBI Taxonomy" id="318829"/>
    <lineage>
        <taxon>Eukaryota</taxon>
        <taxon>Fungi</taxon>
        <taxon>Dikarya</taxon>
        <taxon>Ascomycota</taxon>
        <taxon>Pezizomycotina</taxon>
        <taxon>Sordariomycetes</taxon>
        <taxon>Sordariomycetidae</taxon>
        <taxon>Magnaporthales</taxon>
        <taxon>Pyriculariaceae</taxon>
        <taxon>Pyricularia</taxon>
    </lineage>
</organism>
<evidence type="ECO:0000256" key="1">
    <source>
        <dbReference type="SAM" id="SignalP"/>
    </source>
</evidence>
<feature type="chain" id="PRO_5020750903" evidence="1">
    <location>
        <begin position="23"/>
        <end position="97"/>
    </location>
</feature>
<feature type="signal peptide" evidence="1">
    <location>
        <begin position="1"/>
        <end position="22"/>
    </location>
</feature>
<evidence type="ECO:0000313" key="2">
    <source>
        <dbReference type="EMBL" id="QBZ58160.1"/>
    </source>
</evidence>
<protein>
    <submittedName>
        <fullName evidence="2">Uncharacterized protein</fullName>
    </submittedName>
</protein>
<dbReference type="EMBL" id="CP034206">
    <property type="protein sequence ID" value="QBZ58160.1"/>
    <property type="molecule type" value="Genomic_DNA"/>
</dbReference>